<dbReference type="SMART" id="SM00409">
    <property type="entry name" value="IG"/>
    <property type="match status" value="5"/>
</dbReference>
<feature type="coiled-coil region" evidence="5">
    <location>
        <begin position="311"/>
        <end position="345"/>
    </location>
</feature>
<dbReference type="InterPro" id="IPR000477">
    <property type="entry name" value="RT_dom"/>
</dbReference>
<evidence type="ECO:0000256" key="4">
    <source>
        <dbReference type="ARBA" id="ARBA00023157"/>
    </source>
</evidence>
<dbReference type="InterPro" id="IPR050488">
    <property type="entry name" value="Ig_Fc_receptor"/>
</dbReference>
<feature type="domain" description="Ig-like" evidence="7">
    <location>
        <begin position="1357"/>
        <end position="1411"/>
    </location>
</feature>
<dbReference type="GO" id="GO:0009897">
    <property type="term" value="C:external side of plasma membrane"/>
    <property type="evidence" value="ECO:0007669"/>
    <property type="project" value="TreeGrafter"/>
</dbReference>
<dbReference type="Pfam" id="PF13895">
    <property type="entry name" value="Ig_2"/>
    <property type="match status" value="5"/>
</dbReference>
<evidence type="ECO:0000313" key="10">
    <source>
        <dbReference type="Proteomes" id="UP001274896"/>
    </source>
</evidence>
<dbReference type="InterPro" id="IPR003599">
    <property type="entry name" value="Ig_sub"/>
</dbReference>
<feature type="transmembrane region" description="Helical" evidence="6">
    <location>
        <begin position="1441"/>
        <end position="1460"/>
    </location>
</feature>
<dbReference type="InterPro" id="IPR036691">
    <property type="entry name" value="Endo/exonu/phosph_ase_sf"/>
</dbReference>
<dbReference type="InterPro" id="IPR043128">
    <property type="entry name" value="Rev_trsase/Diguanyl_cyclase"/>
</dbReference>
<dbReference type="EMBL" id="JAUCMX010000005">
    <property type="protein sequence ID" value="KAK3545315.1"/>
    <property type="molecule type" value="Genomic_DNA"/>
</dbReference>
<keyword evidence="6" id="KW-0472">Membrane</keyword>
<dbReference type="CDD" id="cd01650">
    <property type="entry name" value="RT_nLTR_like"/>
    <property type="match status" value="1"/>
</dbReference>
<evidence type="ECO:0000259" key="7">
    <source>
        <dbReference type="PROSITE" id="PS50835"/>
    </source>
</evidence>
<dbReference type="Gene3D" id="3.30.70.270">
    <property type="match status" value="1"/>
</dbReference>
<evidence type="ECO:0000256" key="6">
    <source>
        <dbReference type="SAM" id="Phobius"/>
    </source>
</evidence>
<dbReference type="InterPro" id="IPR007110">
    <property type="entry name" value="Ig-like_dom"/>
</dbReference>
<feature type="domain" description="Ig-like" evidence="7">
    <location>
        <begin position="1256"/>
        <end position="1333"/>
    </location>
</feature>
<dbReference type="InterPro" id="IPR036179">
    <property type="entry name" value="Ig-like_dom_sf"/>
</dbReference>
<name>A0AAE0V9S0_9TELE</name>
<dbReference type="SUPFAM" id="SSF48726">
    <property type="entry name" value="Immunoglobulin"/>
    <property type="match status" value="7"/>
</dbReference>
<feature type="domain" description="Reverse transcriptase" evidence="8">
    <location>
        <begin position="477"/>
        <end position="736"/>
    </location>
</feature>
<dbReference type="Gene3D" id="3.60.10.10">
    <property type="entry name" value="Endonuclease/exonuclease/phosphatase"/>
    <property type="match status" value="1"/>
</dbReference>
<keyword evidence="3" id="KW-0732">Signal</keyword>
<feature type="domain" description="Ig-like" evidence="7">
    <location>
        <begin position="929"/>
        <end position="1012"/>
    </location>
</feature>
<dbReference type="EC" id="3.1.26.4" evidence="2"/>
<proteinExistence type="inferred from homology"/>
<evidence type="ECO:0000313" key="9">
    <source>
        <dbReference type="EMBL" id="KAK3545315.1"/>
    </source>
</evidence>
<keyword evidence="4" id="KW-1015">Disulfide bond</keyword>
<dbReference type="PANTHER" id="PTHR11481">
    <property type="entry name" value="IMMUNOGLOBULIN FC RECEPTOR"/>
    <property type="match status" value="1"/>
</dbReference>
<evidence type="ECO:0000256" key="5">
    <source>
        <dbReference type="SAM" id="Coils"/>
    </source>
</evidence>
<dbReference type="Proteomes" id="UP001274896">
    <property type="component" value="Unassembled WGS sequence"/>
</dbReference>
<dbReference type="InterPro" id="IPR003598">
    <property type="entry name" value="Ig_sub2"/>
</dbReference>
<feature type="domain" description="Ig-like" evidence="7">
    <location>
        <begin position="1169"/>
        <end position="1251"/>
    </location>
</feature>
<protein>
    <recommendedName>
        <fullName evidence="2">ribonuclease H</fullName>
        <ecNumber evidence="2">3.1.26.4</ecNumber>
    </recommendedName>
</protein>
<dbReference type="SUPFAM" id="SSF56672">
    <property type="entry name" value="DNA/RNA polymerases"/>
    <property type="match status" value="1"/>
</dbReference>
<comment type="similarity">
    <text evidence="1">Belongs to the beta type-B retroviral polymerase family. HERV class-II K(HML-2) pol subfamily.</text>
</comment>
<dbReference type="Pfam" id="PF00078">
    <property type="entry name" value="RVT_1"/>
    <property type="match status" value="1"/>
</dbReference>
<organism evidence="9 10">
    <name type="scientific">Hemibagrus guttatus</name>
    <dbReference type="NCBI Taxonomy" id="175788"/>
    <lineage>
        <taxon>Eukaryota</taxon>
        <taxon>Metazoa</taxon>
        <taxon>Chordata</taxon>
        <taxon>Craniata</taxon>
        <taxon>Vertebrata</taxon>
        <taxon>Euteleostomi</taxon>
        <taxon>Actinopterygii</taxon>
        <taxon>Neopterygii</taxon>
        <taxon>Teleostei</taxon>
        <taxon>Ostariophysi</taxon>
        <taxon>Siluriformes</taxon>
        <taxon>Bagridae</taxon>
        <taxon>Hemibagrus</taxon>
    </lineage>
</organism>
<comment type="caution">
    <text evidence="9">The sequence shown here is derived from an EMBL/GenBank/DDBJ whole genome shotgun (WGS) entry which is preliminary data.</text>
</comment>
<dbReference type="GO" id="GO:0004888">
    <property type="term" value="F:transmembrane signaling receptor activity"/>
    <property type="evidence" value="ECO:0007669"/>
    <property type="project" value="TreeGrafter"/>
</dbReference>
<dbReference type="Gene3D" id="2.60.40.10">
    <property type="entry name" value="Immunoglobulins"/>
    <property type="match status" value="7"/>
</dbReference>
<dbReference type="CDD" id="cd09076">
    <property type="entry name" value="L1-EN"/>
    <property type="match status" value="1"/>
</dbReference>
<dbReference type="InterPro" id="IPR043502">
    <property type="entry name" value="DNA/RNA_pol_sf"/>
</dbReference>
<dbReference type="GO" id="GO:0006955">
    <property type="term" value="P:immune response"/>
    <property type="evidence" value="ECO:0007669"/>
    <property type="project" value="TreeGrafter"/>
</dbReference>
<dbReference type="FunFam" id="2.60.40.10:FF:001607">
    <property type="entry name" value="Leukocyte immune-type receptor TS32.15 L2.5a"/>
    <property type="match status" value="2"/>
</dbReference>
<dbReference type="PANTHER" id="PTHR11481:SF64">
    <property type="entry name" value="FC RECEPTOR-LIKE PROTEIN 4"/>
    <property type="match status" value="1"/>
</dbReference>
<dbReference type="GO" id="GO:0007166">
    <property type="term" value="P:cell surface receptor signaling pathway"/>
    <property type="evidence" value="ECO:0007669"/>
    <property type="project" value="TreeGrafter"/>
</dbReference>
<dbReference type="CDD" id="cd00096">
    <property type="entry name" value="Ig"/>
    <property type="match status" value="1"/>
</dbReference>
<dbReference type="GO" id="GO:0004523">
    <property type="term" value="F:RNA-DNA hybrid ribonuclease activity"/>
    <property type="evidence" value="ECO:0007669"/>
    <property type="project" value="UniProtKB-EC"/>
</dbReference>
<evidence type="ECO:0000256" key="1">
    <source>
        <dbReference type="ARBA" id="ARBA00010879"/>
    </source>
</evidence>
<dbReference type="SUPFAM" id="SSF56219">
    <property type="entry name" value="DNase I-like"/>
    <property type="match status" value="1"/>
</dbReference>
<feature type="domain" description="Ig-like" evidence="7">
    <location>
        <begin position="1081"/>
        <end position="1160"/>
    </location>
</feature>
<evidence type="ECO:0000259" key="8">
    <source>
        <dbReference type="PROSITE" id="PS50878"/>
    </source>
</evidence>
<dbReference type="PROSITE" id="PS50878">
    <property type="entry name" value="RT_POL"/>
    <property type="match status" value="1"/>
</dbReference>
<keyword evidence="5" id="KW-0175">Coiled coil</keyword>
<evidence type="ECO:0000256" key="3">
    <source>
        <dbReference type="ARBA" id="ARBA00022729"/>
    </source>
</evidence>
<keyword evidence="10" id="KW-1185">Reference proteome</keyword>
<keyword evidence="6" id="KW-0812">Transmembrane</keyword>
<evidence type="ECO:0000256" key="2">
    <source>
        <dbReference type="ARBA" id="ARBA00012180"/>
    </source>
</evidence>
<dbReference type="SMART" id="SM00408">
    <property type="entry name" value="IGc2"/>
    <property type="match status" value="4"/>
</dbReference>
<sequence>MERRKVDILCVQETRWKGSKARSIGAGFKLFYYGVDSKRNGVGVVLKEEFVRNVLEVKRVSDRVMSLKLEIEGLMLNVVSGYAPQVGCELEEKERFWSELDEVMESIPTGERVVIGADFNGHVGEGNTGDEEVMGKFGVKEKNLEGQMVVDFAKRMDMGVVNTYFQKREEHRVTYKSGGRSTQVDYILCRRGNLKEISDCKVVVGESVARQHRMVVCRMTLMVCKKKRSEIEKKTKWWKLKKEECCEEFRQKLRQALGGQVVLPDDWETTAEVIRETGRKVLGVSSGRRKEDKETWWWNEEVQDSIQRKRLAKKKWDMDRTEENRQEYKELQRRVKREVSKAKQKAYDEVYTRLDTREGEKDLYRLARQRDRDGKDVQQVRVIKDRDGRVLSSEESVQRRWKEYFEELMNEENEREKRVEGVNSVEQKVDKIRKEEVRKALKRMKSGKAVGPDDIPVEVWKCLGEAAVEFLASLFNRVLESERMPEEWRRSVLVPIFKNKGDVQSCSNYRGIKLMSHTMKVWERVVEARLRKVVEICEQQYGFMPRKSTTDAIFALRILMEKYRDGQRELHCVFVDLEKAYDRVPREEPWYCMRKSGVAEKYVRVVQDMYERSRTVVRCAVGQTEEFNVEVGLHQGSALSPFLFAIVMDQLSEEVRQESPWTMMFADDIVICSESREQVEENLERWRFALERRGMKVSRSKTEYMCVNEREGSGTVRLQGEEVKKVQEFKYLGSTVQSNGECEKEVKKRVQAGWNGWRKVSGVLCDRKISARIKGKVYRTVVRPAMLYGLETVSLRKRQESELEVAELKMLRFSLGVTRLDRIRNEYIRGTAHVGRLGDKVREARLRWFGHVQRRESEYVEKPKPELTSSLKGAVLTGNSVTLYCTLKPQSAGWKFYWSKPTQSSETETESYSYTMRSVSVSDGESPKPTVTINPDTQVFIGETVTFRCDVQKGRDTEWTYNWFRDNAAFYSSVTTQISIRYVTDSHRGKYTCRGRTSDYQMSEMSDPVTLSVSEKPKPELTSNLKGAVLTGNSVTLYCTLKPQSAGWKFYWSKPTQSSETETESDSYTISSVSVSDGESPKPMVIVKPDKQVFSGETVTFRCGIQSTKDIEWTYIWNKKDYIKTQEFSISSVTVSDRGTYTCRGMSSDSQFSKDSDPVTLTVSEKPRPTVRVTPQSSVYAGDSVTLSCNLMSTGWTFLWYEDPKSNPLSPTASDTNTHTVTVSKEGGVKYYCKARRGDYDSEISDPATITVTENPKLELTSDLKGAAVTGTSVTLSCTLKPHSAGWKFYWIKPTQSSETETETHHYFISSVRVSDGGQYKCRARRGNTVYYTDYSDALWVNVTDGDVILDSPVHPVTEGRPLILRCLSRSKKIPDSGVDFYKDDSILQNQTTGEMTISSVSKSDEGFYHCKHPERGESPKSWVSVRVLSYGKAATSVLKLLSSVVTASVYVLVTIILAVKCYRARDFLNVTEVCVCPDTF</sequence>
<gene>
    <name evidence="9" type="ORF">QTP70_003668</name>
</gene>
<dbReference type="PROSITE" id="PS50835">
    <property type="entry name" value="IG_LIKE"/>
    <property type="match status" value="5"/>
</dbReference>
<dbReference type="InterPro" id="IPR013783">
    <property type="entry name" value="Ig-like_fold"/>
</dbReference>
<accession>A0AAE0V9S0</accession>
<keyword evidence="6" id="KW-1133">Transmembrane helix</keyword>
<reference evidence="9" key="1">
    <citation type="submission" date="2023-06" db="EMBL/GenBank/DDBJ databases">
        <title>Male Hemibagrus guttatus genome.</title>
        <authorList>
            <person name="Bian C."/>
        </authorList>
    </citation>
    <scope>NUCLEOTIDE SEQUENCE</scope>
    <source>
        <strain evidence="9">Male_cb2023</strain>
        <tissue evidence="9">Muscle</tissue>
    </source>
</reference>